<dbReference type="InterPro" id="IPR018392">
    <property type="entry name" value="LysM"/>
</dbReference>
<dbReference type="Gene3D" id="3.10.350.10">
    <property type="entry name" value="LysM domain"/>
    <property type="match status" value="1"/>
</dbReference>
<feature type="region of interest" description="Disordered" evidence="1">
    <location>
        <begin position="142"/>
        <end position="180"/>
    </location>
</feature>
<dbReference type="NCBIfam" id="TIGR03504">
    <property type="entry name" value="FimV_Cterm"/>
    <property type="match status" value="1"/>
</dbReference>
<dbReference type="PATRIC" id="fig|1470200.3.peg.626"/>
<dbReference type="AlphaFoldDB" id="A0A0J0YQN3"/>
<keyword evidence="5" id="KW-1185">Reference proteome</keyword>
<gene>
    <name evidence="4" type="ORF">PL75_08495</name>
</gene>
<dbReference type="EMBL" id="JTDO01000013">
    <property type="protein sequence ID" value="KLT72424.1"/>
    <property type="molecule type" value="Genomic_DNA"/>
</dbReference>
<reference evidence="4 5" key="1">
    <citation type="submission" date="2014-11" db="EMBL/GenBank/DDBJ databases">
        <title>Genome of a novel goose pathogen.</title>
        <authorList>
            <person name="Hansen C.M."/>
            <person name="Hueffer K."/>
            <person name="Choi S.C."/>
        </authorList>
    </citation>
    <scope>NUCLEOTIDE SEQUENCE [LARGE SCALE GENOMIC DNA]</scope>
    <source>
        <strain evidence="4 5">KH1503</strain>
    </source>
</reference>
<comment type="caution">
    <text evidence="4">The sequence shown here is derived from an EMBL/GenBank/DDBJ whole genome shotgun (WGS) entry which is preliminary data.</text>
</comment>
<evidence type="ECO:0000256" key="1">
    <source>
        <dbReference type="SAM" id="MobiDB-lite"/>
    </source>
</evidence>
<evidence type="ECO:0000259" key="3">
    <source>
        <dbReference type="PROSITE" id="PS51782"/>
    </source>
</evidence>
<dbReference type="STRING" id="1470200.PL75_08495"/>
<feature type="domain" description="LysM" evidence="3">
    <location>
        <begin position="185"/>
        <end position="240"/>
    </location>
</feature>
<sequence>MKNNTKLKLIAASVALMTSFGSFAGLGGLNVQSNLGEPFSGTVTVTGEEARILLNGGKVNLSDNRLGSSVRKSGDNAVVSIRSKSAVQDPVLVFQLGVGTQSRQYTAIIDPPGYGSNNGGRSVSPFDPKAARDRVAAVVGGSNISDGKKTAPSQAAAHSTDKKIKTAKNTEHTQTRTEPRRAMSGNYTVRQGETLTGIAARVRPNGMTTYQTVQALVTANPNLFTNGNADQIWPGNVLNIPSAAQLRRLAQQPAAMPSETPAVTTTPATTAQAASEAATDMASAAASMPVVTQADTAASAPVSMASDMPASDVAVAAASSETAVSEPMASSEAKPAEASAMPAVDDTASGSWWRWLLLAGAGALALWLVGKSLGNRKKAVVATPNAEDGTFDVEETTPVEVAVKEERASADEGIRTHQPIVRPSNTAPLTRAEAAATLTAAKAASGKQSKAKAEDELSVEDDFEDDIFFTEVTETEVPKADNFRLDLGNIDSQQSGIVSGAVTLDEETQKRKNADWDRIESTESVYEPEDSSFNHIAELTDAPSDLAENVSFAEEFASVESVAETTMPAMSAVEPVVEATVPAMPVVEPVAETTVQVAPKAEPLEWTVDEPEVPEFVESEKKHETEELPALEFDAPISEPVVEAAVPVGEAVEWPSKMETAEAVVAEGEIAVQDADDWLKDIPAESVADSTIEWDDSIHFDESSITSTAANVSEEGNGFLSESVGMTAPLEAKYELAKMYIEIGDPDAARDTLMELMEESDGNILSKAEALLKELGN</sequence>
<organism evidence="4 5">
    <name type="scientific">Neisseria arctica</name>
    <dbReference type="NCBI Taxonomy" id="1470200"/>
    <lineage>
        <taxon>Bacteria</taxon>
        <taxon>Pseudomonadati</taxon>
        <taxon>Pseudomonadota</taxon>
        <taxon>Betaproteobacteria</taxon>
        <taxon>Neisseriales</taxon>
        <taxon>Neisseriaceae</taxon>
        <taxon>Neisseria</taxon>
    </lineage>
</organism>
<accession>A0A0J0YQN3</accession>
<dbReference type="Pfam" id="PF01476">
    <property type="entry name" value="LysM"/>
    <property type="match status" value="1"/>
</dbReference>
<dbReference type="Gene3D" id="1.20.58.2200">
    <property type="match status" value="1"/>
</dbReference>
<dbReference type="NCBIfam" id="TIGR03505">
    <property type="entry name" value="FimV_core"/>
    <property type="match status" value="1"/>
</dbReference>
<dbReference type="InterPro" id="IPR036779">
    <property type="entry name" value="LysM_dom_sf"/>
</dbReference>
<dbReference type="SMART" id="SM00257">
    <property type="entry name" value="LysM"/>
    <property type="match status" value="1"/>
</dbReference>
<dbReference type="InterPro" id="IPR020012">
    <property type="entry name" value="LysM_FimV"/>
</dbReference>
<feature type="region of interest" description="Disordered" evidence="1">
    <location>
        <begin position="253"/>
        <end position="276"/>
    </location>
</feature>
<evidence type="ECO:0000256" key="2">
    <source>
        <dbReference type="SAM" id="SignalP"/>
    </source>
</evidence>
<feature type="signal peptide" evidence="2">
    <location>
        <begin position="1"/>
        <end position="24"/>
    </location>
</feature>
<dbReference type="OrthoDB" id="5298707at2"/>
<proteinExistence type="predicted"/>
<keyword evidence="2" id="KW-0732">Signal</keyword>
<name>A0A0J0YQN3_9NEIS</name>
<dbReference type="InterPro" id="IPR020011">
    <property type="entry name" value="FimV_C"/>
</dbReference>
<feature type="chain" id="PRO_5005246677" description="LysM domain-containing protein" evidence="2">
    <location>
        <begin position="25"/>
        <end position="777"/>
    </location>
</feature>
<evidence type="ECO:0000313" key="4">
    <source>
        <dbReference type="EMBL" id="KLT72424.1"/>
    </source>
</evidence>
<feature type="compositionally biased region" description="Basic and acidic residues" evidence="1">
    <location>
        <begin position="159"/>
        <end position="180"/>
    </location>
</feature>
<dbReference type="CDD" id="cd00118">
    <property type="entry name" value="LysM"/>
    <property type="match status" value="1"/>
</dbReference>
<dbReference type="InterPro" id="IPR038440">
    <property type="entry name" value="FimV_C_sf"/>
</dbReference>
<evidence type="ECO:0000313" key="5">
    <source>
        <dbReference type="Proteomes" id="UP000036027"/>
    </source>
</evidence>
<dbReference type="RefSeq" id="WP_047761500.1">
    <property type="nucleotide sequence ID" value="NZ_CP091510.1"/>
</dbReference>
<dbReference type="PROSITE" id="PS51782">
    <property type="entry name" value="LYSM"/>
    <property type="match status" value="1"/>
</dbReference>
<dbReference type="Proteomes" id="UP000036027">
    <property type="component" value="Unassembled WGS sequence"/>
</dbReference>
<protein>
    <recommendedName>
        <fullName evidence="3">LysM domain-containing protein</fullName>
    </recommendedName>
</protein>